<proteinExistence type="predicted"/>
<dbReference type="InterPro" id="IPR036259">
    <property type="entry name" value="MFS_trans_sf"/>
</dbReference>
<feature type="compositionally biased region" description="Polar residues" evidence="1">
    <location>
        <begin position="15"/>
        <end position="25"/>
    </location>
</feature>
<sequence length="451" mass="49916">MTPSIQDHDPKHQTSDVPQTLSGSESCFDGGLNQPEQTTPPSPPPYSLFTKKQRWLILGLGTISVSTTHLNLNLHLHPSHTKFTTSSRLSTFSGFASNIYFPAIPTIASSLNTTVENINLTVTSYMIFQAITPTFWGAVQPLLPDSDLAMPAELGIGEHDCYRFRHGRRRDDARGAWRRHGHLPDGSPTAARYWASARRCIRPDAWVARHILVPRHLRGRVLDRSGPVPPRDAAESRRRWIDPPSTHLAGTVRQGTRAAAPRADNGVQGAQARHYRSHPNPLLPRGVRDAPLPVSALWHVADDDHGASLVVRKGIRPERLGEWAHVPRQWVRVHARHADDGQDPEPRLPPRQGRVYGRPGRLPDRARKAAYRLDLVAAAVVWRAAVWLDAGPAAAYCRAHCGVIRARVGGHVGAVCNFDVSRRYLPAAELVGDSGAEPRPLPRWRGRDGRS</sequence>
<dbReference type="SUPFAM" id="SSF103473">
    <property type="entry name" value="MFS general substrate transporter"/>
    <property type="match status" value="1"/>
</dbReference>
<keyword evidence="3" id="KW-1185">Reference proteome</keyword>
<feature type="compositionally biased region" description="Basic and acidic residues" evidence="1">
    <location>
        <begin position="1"/>
        <end position="14"/>
    </location>
</feature>
<accession>K1VD95</accession>
<evidence type="ECO:0000313" key="3">
    <source>
        <dbReference type="Proteomes" id="UP000006757"/>
    </source>
</evidence>
<dbReference type="AlphaFoldDB" id="K1VD95"/>
<feature type="region of interest" description="Disordered" evidence="1">
    <location>
        <begin position="1"/>
        <end position="45"/>
    </location>
</feature>
<name>K1VD95_TRIAC</name>
<evidence type="ECO:0000313" key="2">
    <source>
        <dbReference type="EMBL" id="EKC98760.1"/>
    </source>
</evidence>
<evidence type="ECO:0000256" key="1">
    <source>
        <dbReference type="SAM" id="MobiDB-lite"/>
    </source>
</evidence>
<gene>
    <name evidence="2" type="ORF">A1Q2_06992</name>
</gene>
<feature type="region of interest" description="Disordered" evidence="1">
    <location>
        <begin position="243"/>
        <end position="263"/>
    </location>
</feature>
<reference evidence="2 3" key="1">
    <citation type="journal article" date="2012" name="Eukaryot. Cell">
        <title>Genome sequence of the Trichosporon asahii environmental strain CBS 8904.</title>
        <authorList>
            <person name="Yang R.Y."/>
            <person name="Li H.T."/>
            <person name="Zhu H."/>
            <person name="Zhou G.P."/>
            <person name="Wang M."/>
            <person name="Wang L."/>
        </authorList>
    </citation>
    <scope>NUCLEOTIDE SEQUENCE [LARGE SCALE GENOMIC DNA]</scope>
    <source>
        <strain evidence="2 3">CBS 8904</strain>
    </source>
</reference>
<feature type="compositionally biased region" description="Basic and acidic residues" evidence="1">
    <location>
        <begin position="336"/>
        <end position="348"/>
    </location>
</feature>
<protein>
    <submittedName>
        <fullName evidence="2">Uncharacterized protein</fullName>
    </submittedName>
</protein>
<dbReference type="EMBL" id="AMBO01000382">
    <property type="protein sequence ID" value="EKC98760.1"/>
    <property type="molecule type" value="Genomic_DNA"/>
</dbReference>
<organism evidence="2 3">
    <name type="scientific">Trichosporon asahii var. asahii (strain CBS 8904)</name>
    <name type="common">Yeast</name>
    <dbReference type="NCBI Taxonomy" id="1220162"/>
    <lineage>
        <taxon>Eukaryota</taxon>
        <taxon>Fungi</taxon>
        <taxon>Dikarya</taxon>
        <taxon>Basidiomycota</taxon>
        <taxon>Agaricomycotina</taxon>
        <taxon>Tremellomycetes</taxon>
        <taxon>Trichosporonales</taxon>
        <taxon>Trichosporonaceae</taxon>
        <taxon>Trichosporon</taxon>
    </lineage>
</organism>
<dbReference type="Proteomes" id="UP000006757">
    <property type="component" value="Unassembled WGS sequence"/>
</dbReference>
<comment type="caution">
    <text evidence="2">The sequence shown here is derived from an EMBL/GenBank/DDBJ whole genome shotgun (WGS) entry which is preliminary data.</text>
</comment>
<dbReference type="HOGENOM" id="CLU_607185_0_0_1"/>
<dbReference type="InParanoid" id="K1VD95"/>
<feature type="region of interest" description="Disordered" evidence="1">
    <location>
        <begin position="336"/>
        <end position="361"/>
    </location>
</feature>
<dbReference type="Gene3D" id="1.20.1720.10">
    <property type="entry name" value="Multidrug resistance protein D"/>
    <property type="match status" value="1"/>
</dbReference>
<dbReference type="STRING" id="1220162.K1VD95"/>